<name>A0A163QLJ9_9CELL</name>
<accession>A0A163QLJ9</accession>
<dbReference type="PANTHER" id="PTHR43433:SF5">
    <property type="entry name" value="AB HYDROLASE-1 DOMAIN-CONTAINING PROTEIN"/>
    <property type="match status" value="1"/>
</dbReference>
<reference evidence="3 5" key="1">
    <citation type="submission" date="2016-01" db="EMBL/GenBank/DDBJ databases">
        <title>Genome sequence of Oerskovia enterophila VJag, an agar and cellulose degrading bacterium.</title>
        <authorList>
            <person name="Poehlein A."/>
            <person name="Jag V."/>
            <person name="Bengelsdorf F."/>
            <person name="Duerre P."/>
            <person name="Daniel R."/>
        </authorList>
    </citation>
    <scope>NUCLEOTIDE SEQUENCE [LARGE SCALE GENOMIC DNA]</scope>
    <source>
        <strain evidence="3 5">VJag</strain>
    </source>
</reference>
<dbReference type="EC" id="3.-.-.-" evidence="3 4"/>
<keyword evidence="6" id="KW-1185">Reference proteome</keyword>
<evidence type="ECO:0000259" key="2">
    <source>
        <dbReference type="Pfam" id="PF00561"/>
    </source>
</evidence>
<evidence type="ECO:0000256" key="1">
    <source>
        <dbReference type="SAM" id="MobiDB-lite"/>
    </source>
</evidence>
<dbReference type="PATRIC" id="fig|43678.3.peg.3285"/>
<dbReference type="Proteomes" id="UP000093412">
    <property type="component" value="Unassembled WGS sequence"/>
</dbReference>
<dbReference type="PANTHER" id="PTHR43433">
    <property type="entry name" value="HYDROLASE, ALPHA/BETA FOLD FAMILY PROTEIN"/>
    <property type="match status" value="1"/>
</dbReference>
<dbReference type="SUPFAM" id="SSF53474">
    <property type="entry name" value="alpha/beta-Hydrolases"/>
    <property type="match status" value="1"/>
</dbReference>
<dbReference type="GO" id="GO:0004806">
    <property type="term" value="F:triacylglycerol lipase activity"/>
    <property type="evidence" value="ECO:0007669"/>
    <property type="project" value="TreeGrafter"/>
</dbReference>
<gene>
    <name evidence="4" type="ORF">OERS_26110</name>
    <name evidence="3" type="ORF">OJAG_31280</name>
</gene>
<dbReference type="Proteomes" id="UP000076447">
    <property type="component" value="Unassembled WGS sequence"/>
</dbReference>
<dbReference type="OrthoDB" id="3210164at2"/>
<dbReference type="STRING" id="43678.OJAG_31280"/>
<feature type="domain" description="AB hydrolase-1" evidence="2">
    <location>
        <begin position="38"/>
        <end position="176"/>
    </location>
</feature>
<evidence type="ECO:0000313" key="6">
    <source>
        <dbReference type="Proteomes" id="UP000093412"/>
    </source>
</evidence>
<evidence type="ECO:0000313" key="5">
    <source>
        <dbReference type="Proteomes" id="UP000076447"/>
    </source>
</evidence>
<dbReference type="Gene3D" id="3.40.50.1820">
    <property type="entry name" value="alpha/beta hydrolase"/>
    <property type="match status" value="1"/>
</dbReference>
<reference evidence="4 6" key="2">
    <citation type="submission" date="2016-06" db="EMBL/GenBank/DDBJ databases">
        <title>Genome sequence of Oerskovia enterophila DSM 43852.</title>
        <authorList>
            <person name="Poehlein A."/>
            <person name="Jag V."/>
            <person name="Bengelsdorf F.R."/>
            <person name="Daniel R."/>
            <person name="Duerre P."/>
        </authorList>
    </citation>
    <scope>NUCLEOTIDE SEQUENCE [LARGE SCALE GENOMIC DNA]</scope>
    <source>
        <strain evidence="4 6">DSM 43852</strain>
    </source>
</reference>
<dbReference type="InterPro" id="IPR050471">
    <property type="entry name" value="AB_hydrolase"/>
</dbReference>
<protein>
    <submittedName>
        <fullName evidence="3 4">Hydrolase</fullName>
        <ecNumber evidence="3 4">3.-.-.-</ecNumber>
    </submittedName>
</protein>
<dbReference type="AlphaFoldDB" id="A0A163QLJ9"/>
<proteinExistence type="predicted"/>
<comment type="caution">
    <text evidence="3">The sequence shown here is derived from an EMBL/GenBank/DDBJ whole genome shotgun (WGS) entry which is preliminary data.</text>
</comment>
<organism evidence="3 5">
    <name type="scientific">Oerskovia enterophila</name>
    <dbReference type="NCBI Taxonomy" id="43678"/>
    <lineage>
        <taxon>Bacteria</taxon>
        <taxon>Bacillati</taxon>
        <taxon>Actinomycetota</taxon>
        <taxon>Actinomycetes</taxon>
        <taxon>Micrococcales</taxon>
        <taxon>Cellulomonadaceae</taxon>
        <taxon>Oerskovia</taxon>
    </lineage>
</organism>
<feature type="region of interest" description="Disordered" evidence="1">
    <location>
        <begin position="62"/>
        <end position="83"/>
    </location>
</feature>
<sequence>MTDIETRTLEAPGATVTYDVRGDLSAATPEVPALLLIGSPMGADGFGTLASHFTDRPVVTYDPRGVSRSVRPDPGSPVRPEDHADDLHRVIDALGVGPVDIMASSGGAINALALVAEHPEQVRTLVAHEPPSGPALPDRDAALAAVQAVSETYRTKGFGAGMARFITLTSWEGPFPDDVAELPAPDPAAFGFPAGDDGSRDDPLLGQNLISCTHYEPAYDALTSASTRVVLAAGDESGQQMAARAARAIAKSLGSEAVAFPSGHGGFLGDEYGMPGDPAGFAAALRTVLDGDGPR</sequence>
<evidence type="ECO:0000313" key="3">
    <source>
        <dbReference type="EMBL" id="KZM34296.1"/>
    </source>
</evidence>
<dbReference type="EMBL" id="MAQA01000030">
    <property type="protein sequence ID" value="OCI30741.1"/>
    <property type="molecule type" value="Genomic_DNA"/>
</dbReference>
<keyword evidence="3" id="KW-0378">Hydrolase</keyword>
<dbReference type="InterPro" id="IPR000073">
    <property type="entry name" value="AB_hydrolase_1"/>
</dbReference>
<dbReference type="GO" id="GO:0046503">
    <property type="term" value="P:glycerolipid catabolic process"/>
    <property type="evidence" value="ECO:0007669"/>
    <property type="project" value="TreeGrafter"/>
</dbReference>
<dbReference type="InterPro" id="IPR029058">
    <property type="entry name" value="AB_hydrolase_fold"/>
</dbReference>
<dbReference type="Pfam" id="PF00561">
    <property type="entry name" value="Abhydrolase_1"/>
    <property type="match status" value="1"/>
</dbReference>
<dbReference type="EMBL" id="LRIE01000081">
    <property type="protein sequence ID" value="KZM34296.1"/>
    <property type="molecule type" value="Genomic_DNA"/>
</dbReference>
<dbReference type="RefSeq" id="WP_056765135.1">
    <property type="nucleotide sequence ID" value="NZ_LRIE01000081.1"/>
</dbReference>
<evidence type="ECO:0000313" key="4">
    <source>
        <dbReference type="EMBL" id="OCI30741.1"/>
    </source>
</evidence>